<dbReference type="SUPFAM" id="SSF56300">
    <property type="entry name" value="Metallo-dependent phosphatases"/>
    <property type="match status" value="1"/>
</dbReference>
<proteinExistence type="predicted"/>
<evidence type="ECO:0000313" key="1">
    <source>
        <dbReference type="EMBL" id="MFD2261956.1"/>
    </source>
</evidence>
<reference evidence="2" key="1">
    <citation type="journal article" date="2019" name="Int. J. Syst. Evol. Microbiol.">
        <title>The Global Catalogue of Microorganisms (GCM) 10K type strain sequencing project: providing services to taxonomists for standard genome sequencing and annotation.</title>
        <authorList>
            <consortium name="The Broad Institute Genomics Platform"/>
            <consortium name="The Broad Institute Genome Sequencing Center for Infectious Disease"/>
            <person name="Wu L."/>
            <person name="Ma J."/>
        </authorList>
    </citation>
    <scope>NUCLEOTIDE SEQUENCE [LARGE SCALE GENOMIC DNA]</scope>
    <source>
        <strain evidence="2">CGMCC 1.19062</strain>
    </source>
</reference>
<dbReference type="InterPro" id="IPR029052">
    <property type="entry name" value="Metallo-depent_PP-like"/>
</dbReference>
<dbReference type="EMBL" id="JBHUIP010000003">
    <property type="protein sequence ID" value="MFD2261956.1"/>
    <property type="molecule type" value="Genomic_DNA"/>
</dbReference>
<comment type="caution">
    <text evidence="1">The sequence shown here is derived from an EMBL/GenBank/DDBJ whole genome shotgun (WGS) entry which is preliminary data.</text>
</comment>
<accession>A0ABW5DN81</accession>
<name>A0ABW5DN81_9PROT</name>
<gene>
    <name evidence="1" type="ORF">ACFSM5_03590</name>
</gene>
<sequence length="266" mass="29284">MSQDAKFAQLIGQGRIWVIPSLMGEVEKLRRLHLEIASRLQYPDQVVYLGNYLGGSANVQATVEEVLTFRRWLLARPYMFLEDYAYLRGAQEEMWSKLLQLHFAPNPREILSWVLDHGAAATLQSYGGAANDGIIAAREGPVALARWTGQLRAMIAARPGHQPFLTHLRRAAVSRSGELLFVNAGVDPEKPLDQQRDSFWWSTSGFNRVTQPFEGFRRVIRGFDPSAAGLVETATTLSLDGGSGRGGALLAACLGPDGALIDHITL</sequence>
<dbReference type="RefSeq" id="WP_379874869.1">
    <property type="nucleotide sequence ID" value="NZ_JBHUIP010000003.1"/>
</dbReference>
<protein>
    <submittedName>
        <fullName evidence="1">Uncharacterized protein</fullName>
    </submittedName>
</protein>
<organism evidence="1 2">
    <name type="scientific">Lacibacterium aquatile</name>
    <dbReference type="NCBI Taxonomy" id="1168082"/>
    <lineage>
        <taxon>Bacteria</taxon>
        <taxon>Pseudomonadati</taxon>
        <taxon>Pseudomonadota</taxon>
        <taxon>Alphaproteobacteria</taxon>
        <taxon>Rhodospirillales</taxon>
        <taxon>Rhodospirillaceae</taxon>
    </lineage>
</organism>
<keyword evidence="2" id="KW-1185">Reference proteome</keyword>
<dbReference type="Gene3D" id="3.60.21.10">
    <property type="match status" value="1"/>
</dbReference>
<evidence type="ECO:0000313" key="2">
    <source>
        <dbReference type="Proteomes" id="UP001597295"/>
    </source>
</evidence>
<dbReference type="Proteomes" id="UP001597295">
    <property type="component" value="Unassembled WGS sequence"/>
</dbReference>